<dbReference type="InterPro" id="IPR055348">
    <property type="entry name" value="DctQ"/>
</dbReference>
<dbReference type="AlphaFoldDB" id="A0A0J9H3K9"/>
<keyword evidence="7 9" id="KW-0472">Membrane</keyword>
<keyword evidence="4 9" id="KW-0997">Cell inner membrane</keyword>
<evidence type="ECO:0000256" key="9">
    <source>
        <dbReference type="RuleBase" id="RU369079"/>
    </source>
</evidence>
<protein>
    <recommendedName>
        <fullName evidence="9">TRAP transporter small permease protein</fullName>
    </recommendedName>
</protein>
<dbReference type="PANTHER" id="PTHR35011:SF10">
    <property type="entry name" value="TRAP TRANSPORTER SMALL PERMEASE PROTEIN"/>
    <property type="match status" value="1"/>
</dbReference>
<accession>A0A0J9H3K9</accession>
<dbReference type="STRING" id="1675527.AIOL_000406"/>
<evidence type="ECO:0000313" key="12">
    <source>
        <dbReference type="Proteomes" id="UP000037178"/>
    </source>
</evidence>
<keyword evidence="3" id="KW-1003">Cell membrane</keyword>
<comment type="function">
    <text evidence="9">Part of the tripartite ATP-independent periplasmic (TRAP) transport system.</text>
</comment>
<dbReference type="Pfam" id="PF04290">
    <property type="entry name" value="DctQ"/>
    <property type="match status" value="1"/>
</dbReference>
<gene>
    <name evidence="11" type="ORF">AIOL_000406</name>
</gene>
<name>A0A0J9H3K9_9RHOB</name>
<feature type="transmembrane region" description="Helical" evidence="9">
    <location>
        <begin position="12"/>
        <end position="38"/>
    </location>
</feature>
<dbReference type="PATRIC" id="fig|1675527.3.peg.455"/>
<dbReference type="Proteomes" id="UP000037178">
    <property type="component" value="Unassembled WGS sequence"/>
</dbReference>
<feature type="domain" description="Tripartite ATP-independent periplasmic transporters DctQ component" evidence="10">
    <location>
        <begin position="27"/>
        <end position="165"/>
    </location>
</feature>
<evidence type="ECO:0000313" key="11">
    <source>
        <dbReference type="EMBL" id="KMW60253.1"/>
    </source>
</evidence>
<evidence type="ECO:0000256" key="1">
    <source>
        <dbReference type="ARBA" id="ARBA00004429"/>
    </source>
</evidence>
<keyword evidence="2 9" id="KW-0813">Transport</keyword>
<evidence type="ECO:0000256" key="5">
    <source>
        <dbReference type="ARBA" id="ARBA00022692"/>
    </source>
</evidence>
<feature type="transmembrane region" description="Helical" evidence="9">
    <location>
        <begin position="58"/>
        <end position="75"/>
    </location>
</feature>
<dbReference type="GO" id="GO:0015740">
    <property type="term" value="P:C4-dicarboxylate transport"/>
    <property type="evidence" value="ECO:0007669"/>
    <property type="project" value="TreeGrafter"/>
</dbReference>
<proteinExistence type="inferred from homology"/>
<feature type="transmembrane region" description="Helical" evidence="9">
    <location>
        <begin position="96"/>
        <end position="118"/>
    </location>
</feature>
<feature type="transmembrane region" description="Helical" evidence="9">
    <location>
        <begin position="138"/>
        <end position="162"/>
    </location>
</feature>
<evidence type="ECO:0000256" key="7">
    <source>
        <dbReference type="ARBA" id="ARBA00023136"/>
    </source>
</evidence>
<sequence>MSTVRRALDALYFAAGVLAALCLIVILALIVIQMLARWPFTAPVFFPITEAIPGIPEYAGYAMATASFLAFANALNKGSHIRVSLLLNALGPRARWVMEIWCFVIATAVGWYVCYYIYRMLGFAIQFNDVSQGQDATPLWIAQTPMMVGAVILAIALTDNLLNLIFTGKHRIVRDVADGHSE</sequence>
<comment type="caution">
    <text evidence="11">The sequence shown here is derived from an EMBL/GenBank/DDBJ whole genome shotgun (WGS) entry which is preliminary data.</text>
</comment>
<comment type="similarity">
    <text evidence="8 9">Belongs to the TRAP transporter small permease family.</text>
</comment>
<keyword evidence="12" id="KW-1185">Reference proteome</keyword>
<dbReference type="EMBL" id="LFTY01000001">
    <property type="protein sequence ID" value="KMW60253.1"/>
    <property type="molecule type" value="Genomic_DNA"/>
</dbReference>
<comment type="subcellular location">
    <subcellularLocation>
        <location evidence="1 9">Cell inner membrane</location>
        <topology evidence="1 9">Multi-pass membrane protein</topology>
    </subcellularLocation>
</comment>
<dbReference type="RefSeq" id="WP_049641355.1">
    <property type="nucleotide sequence ID" value="NZ_LFTY01000001.1"/>
</dbReference>
<dbReference type="InterPro" id="IPR007387">
    <property type="entry name" value="TRAP_DctQ"/>
</dbReference>
<evidence type="ECO:0000256" key="4">
    <source>
        <dbReference type="ARBA" id="ARBA00022519"/>
    </source>
</evidence>
<evidence type="ECO:0000256" key="2">
    <source>
        <dbReference type="ARBA" id="ARBA00022448"/>
    </source>
</evidence>
<organism evidence="11 12">
    <name type="scientific">Candidatus Rhodobacter oscarellae</name>
    <dbReference type="NCBI Taxonomy" id="1675527"/>
    <lineage>
        <taxon>Bacteria</taxon>
        <taxon>Pseudomonadati</taxon>
        <taxon>Pseudomonadota</taxon>
        <taxon>Alphaproteobacteria</taxon>
        <taxon>Rhodobacterales</taxon>
        <taxon>Rhodobacter group</taxon>
        <taxon>Rhodobacter</taxon>
    </lineage>
</organism>
<keyword evidence="6 9" id="KW-1133">Transmembrane helix</keyword>
<comment type="subunit">
    <text evidence="9">The complex comprises the extracytoplasmic solute receptor protein and the two transmembrane proteins.</text>
</comment>
<dbReference type="OrthoDB" id="9797534at2"/>
<evidence type="ECO:0000256" key="3">
    <source>
        <dbReference type="ARBA" id="ARBA00022475"/>
    </source>
</evidence>
<dbReference type="GO" id="GO:0022857">
    <property type="term" value="F:transmembrane transporter activity"/>
    <property type="evidence" value="ECO:0007669"/>
    <property type="project" value="UniProtKB-UniRule"/>
</dbReference>
<evidence type="ECO:0000256" key="8">
    <source>
        <dbReference type="ARBA" id="ARBA00038436"/>
    </source>
</evidence>
<reference evidence="11 12" key="1">
    <citation type="submission" date="2015-06" db="EMBL/GenBank/DDBJ databases">
        <title>Draft genome sequence of an Alphaproteobacteria species associated to the Mediterranean sponge Oscarella lobularis.</title>
        <authorList>
            <person name="Jourda C."/>
            <person name="Santini S."/>
            <person name="Claverie J.-M."/>
        </authorList>
    </citation>
    <scope>NUCLEOTIDE SEQUENCE [LARGE SCALE GENOMIC DNA]</scope>
    <source>
        <strain evidence="11">IGS</strain>
    </source>
</reference>
<keyword evidence="5 9" id="KW-0812">Transmembrane</keyword>
<dbReference type="GO" id="GO:0005886">
    <property type="term" value="C:plasma membrane"/>
    <property type="evidence" value="ECO:0007669"/>
    <property type="project" value="UniProtKB-SubCell"/>
</dbReference>
<evidence type="ECO:0000256" key="6">
    <source>
        <dbReference type="ARBA" id="ARBA00022989"/>
    </source>
</evidence>
<dbReference type="PANTHER" id="PTHR35011">
    <property type="entry name" value="2,3-DIKETO-L-GULONATE TRAP TRANSPORTER SMALL PERMEASE PROTEIN YIAM"/>
    <property type="match status" value="1"/>
</dbReference>
<evidence type="ECO:0000259" key="10">
    <source>
        <dbReference type="Pfam" id="PF04290"/>
    </source>
</evidence>